<dbReference type="STRING" id="592015.HMPREF1705_04532"/>
<evidence type="ECO:0000259" key="2">
    <source>
        <dbReference type="Pfam" id="PF01205"/>
    </source>
</evidence>
<dbReference type="InterPro" id="IPR001498">
    <property type="entry name" value="Impact_N"/>
</dbReference>
<organism evidence="3 4">
    <name type="scientific">Acetomicrobium hydrogeniformans ATCC BAA-1850</name>
    <dbReference type="NCBI Taxonomy" id="592015"/>
    <lineage>
        <taxon>Bacteria</taxon>
        <taxon>Thermotogati</taxon>
        <taxon>Synergistota</taxon>
        <taxon>Synergistia</taxon>
        <taxon>Synergistales</taxon>
        <taxon>Acetomicrobiaceae</taxon>
        <taxon>Acetomicrobium</taxon>
    </lineage>
</organism>
<dbReference type="eggNOG" id="COG1739">
    <property type="taxonomic scope" value="Bacteria"/>
</dbReference>
<comment type="caution">
    <text evidence="3">The sequence shown here is derived from an EMBL/GenBank/DDBJ whole genome shotgun (WGS) entry which is preliminary data.</text>
</comment>
<dbReference type="OrthoDB" id="9813771at2"/>
<evidence type="ECO:0000313" key="3">
    <source>
        <dbReference type="EMBL" id="KRT35265.1"/>
    </source>
</evidence>
<accession>A0A0T5XA78</accession>
<gene>
    <name evidence="3" type="ORF">HMPREF1705_04532</name>
</gene>
<dbReference type="Gene3D" id="3.30.230.30">
    <property type="entry name" value="Impact, N-terminal domain"/>
    <property type="match status" value="1"/>
</dbReference>
<evidence type="ECO:0000313" key="4">
    <source>
        <dbReference type="Proteomes" id="UP000005273"/>
    </source>
</evidence>
<dbReference type="GO" id="GO:0006446">
    <property type="term" value="P:regulation of translational initiation"/>
    <property type="evidence" value="ECO:0007669"/>
    <property type="project" value="TreeGrafter"/>
</dbReference>
<dbReference type="SUPFAM" id="SSF54211">
    <property type="entry name" value="Ribosomal protein S5 domain 2-like"/>
    <property type="match status" value="1"/>
</dbReference>
<reference evidence="4" key="1">
    <citation type="submission" date="2012-09" db="EMBL/GenBank/DDBJ databases">
        <authorList>
            <person name="Weinstock G."/>
            <person name="Sodergren E."/>
            <person name="Clifton S."/>
            <person name="Fulton L."/>
            <person name="Fulton B."/>
            <person name="Courtney L."/>
            <person name="Fronick C."/>
            <person name="Harrison M."/>
            <person name="Strong C."/>
            <person name="Farmer C."/>
            <person name="Delehaunty K."/>
            <person name="Markovic C."/>
            <person name="Hall O."/>
            <person name="Minx P."/>
            <person name="Tomlinson C."/>
            <person name="Mitreva M."/>
            <person name="Nelson J."/>
            <person name="Hou S."/>
            <person name="Wollam A."/>
            <person name="Pepin K.H."/>
            <person name="Johnson M."/>
            <person name="Bhonagiri V."/>
            <person name="Nash W.E."/>
            <person name="Suruliraj S."/>
            <person name="Warren W."/>
            <person name="Chinwalla A."/>
            <person name="Mardis E.R."/>
            <person name="Wilson R.K."/>
        </authorList>
    </citation>
    <scope>NUCLEOTIDE SEQUENCE [LARGE SCALE GENOMIC DNA]</scope>
    <source>
        <strain evidence="4">OS1</strain>
    </source>
</reference>
<dbReference type="InterPro" id="IPR020568">
    <property type="entry name" value="Ribosomal_Su5_D2-typ_SF"/>
</dbReference>
<name>A0A0T5XA78_9BACT</name>
<dbReference type="Proteomes" id="UP000005273">
    <property type="component" value="Unassembled WGS sequence"/>
</dbReference>
<evidence type="ECO:0000256" key="1">
    <source>
        <dbReference type="ARBA" id="ARBA00007665"/>
    </source>
</evidence>
<keyword evidence="4" id="KW-1185">Reference proteome</keyword>
<dbReference type="Pfam" id="PF01205">
    <property type="entry name" value="Impact_N"/>
    <property type="match status" value="1"/>
</dbReference>
<dbReference type="GO" id="GO:0005737">
    <property type="term" value="C:cytoplasm"/>
    <property type="evidence" value="ECO:0007669"/>
    <property type="project" value="TreeGrafter"/>
</dbReference>
<dbReference type="AlphaFoldDB" id="A0A0T5XA78"/>
<dbReference type="RefSeq" id="WP_009202098.1">
    <property type="nucleotide sequence ID" value="NZ_ACJX03000001.1"/>
</dbReference>
<dbReference type="EMBL" id="ACJX03000001">
    <property type="protein sequence ID" value="KRT35265.1"/>
    <property type="molecule type" value="Genomic_DNA"/>
</dbReference>
<dbReference type="InterPro" id="IPR036956">
    <property type="entry name" value="Impact_N_sf"/>
</dbReference>
<dbReference type="InterPro" id="IPR023582">
    <property type="entry name" value="Impact"/>
</dbReference>
<comment type="similarity">
    <text evidence="1">Belongs to the IMPACT family.</text>
</comment>
<protein>
    <submittedName>
        <fullName evidence="3">YigZ family protein</fullName>
    </submittedName>
</protein>
<dbReference type="PANTHER" id="PTHR16301">
    <property type="entry name" value="IMPACT-RELATED"/>
    <property type="match status" value="1"/>
</dbReference>
<proteinExistence type="inferred from homology"/>
<sequence length="210" mass="23630">MTEDQVYLEPKKGAAVELVIKRSRFIGHLEIARSTEDARKFIRTISKEYANATHNCWAYRVGVDLLREHYSDAGEPSGTAGKPILGEIARAGLTNTAIVVTRHFGGVKLGVRGLIEAYSLSAKEAIKAAGTVKRIKSRKIKIEVPYDKQSLIYSRFRSMGVEESMWEAHYGERVLLLGHIPLSLVKEAEEMLISYAGQGWVVRWEWVIDR</sequence>
<dbReference type="PANTHER" id="PTHR16301:SF20">
    <property type="entry name" value="IMPACT FAMILY MEMBER YIGZ"/>
    <property type="match status" value="1"/>
</dbReference>
<feature type="domain" description="Impact N-terminal" evidence="2">
    <location>
        <begin position="21"/>
        <end position="126"/>
    </location>
</feature>